<feature type="non-terminal residue" evidence="1">
    <location>
        <position position="60"/>
    </location>
</feature>
<protein>
    <submittedName>
        <fullName evidence="1">Uncharacterized protein</fullName>
    </submittedName>
</protein>
<reference evidence="1 2" key="1">
    <citation type="journal article" date="2023" name="Arcadia Sci">
        <title>De novo assembly of a long-read Amblyomma americanum tick genome.</title>
        <authorList>
            <person name="Chou S."/>
            <person name="Poskanzer K.E."/>
            <person name="Rollins M."/>
            <person name="Thuy-Boun P.S."/>
        </authorList>
    </citation>
    <scope>NUCLEOTIDE SEQUENCE [LARGE SCALE GENOMIC DNA]</scope>
    <source>
        <strain evidence="1">F_SG_1</strain>
        <tissue evidence="1">Salivary glands</tissue>
    </source>
</reference>
<name>A0AAQ4DB24_AMBAM</name>
<dbReference type="EMBL" id="JARKHS020032761">
    <property type="protein sequence ID" value="KAK8759664.1"/>
    <property type="molecule type" value="Genomic_DNA"/>
</dbReference>
<keyword evidence="2" id="KW-1185">Reference proteome</keyword>
<dbReference type="Proteomes" id="UP001321473">
    <property type="component" value="Unassembled WGS sequence"/>
</dbReference>
<gene>
    <name evidence="1" type="ORF">V5799_002707</name>
</gene>
<dbReference type="AlphaFoldDB" id="A0AAQ4DB24"/>
<proteinExistence type="predicted"/>
<comment type="caution">
    <text evidence="1">The sequence shown here is derived from an EMBL/GenBank/DDBJ whole genome shotgun (WGS) entry which is preliminary data.</text>
</comment>
<evidence type="ECO:0000313" key="1">
    <source>
        <dbReference type="EMBL" id="KAK8759664.1"/>
    </source>
</evidence>
<sequence>MCSKQRPPVALLSTVFGAPSTSVHSRPRSRTSNDTGCYAGVTSCRLSPAKSCCSSSFQEE</sequence>
<evidence type="ECO:0000313" key="2">
    <source>
        <dbReference type="Proteomes" id="UP001321473"/>
    </source>
</evidence>
<accession>A0AAQ4DB24</accession>
<organism evidence="1 2">
    <name type="scientific">Amblyomma americanum</name>
    <name type="common">Lone star tick</name>
    <dbReference type="NCBI Taxonomy" id="6943"/>
    <lineage>
        <taxon>Eukaryota</taxon>
        <taxon>Metazoa</taxon>
        <taxon>Ecdysozoa</taxon>
        <taxon>Arthropoda</taxon>
        <taxon>Chelicerata</taxon>
        <taxon>Arachnida</taxon>
        <taxon>Acari</taxon>
        <taxon>Parasitiformes</taxon>
        <taxon>Ixodida</taxon>
        <taxon>Ixodoidea</taxon>
        <taxon>Ixodidae</taxon>
        <taxon>Amblyomminae</taxon>
        <taxon>Amblyomma</taxon>
    </lineage>
</organism>